<comment type="caution">
    <text evidence="9">The sequence shown here is derived from an EMBL/GenBank/DDBJ whole genome shotgun (WGS) entry which is preliminary data.</text>
</comment>
<feature type="transmembrane region" description="Helical" evidence="7">
    <location>
        <begin position="28"/>
        <end position="45"/>
    </location>
</feature>
<dbReference type="InterPro" id="IPR004680">
    <property type="entry name" value="Cit_transptr-like_dom"/>
</dbReference>
<dbReference type="GO" id="GO:0005886">
    <property type="term" value="C:plasma membrane"/>
    <property type="evidence" value="ECO:0007669"/>
    <property type="project" value="TreeGrafter"/>
</dbReference>
<evidence type="ECO:0000256" key="2">
    <source>
        <dbReference type="ARBA" id="ARBA00022448"/>
    </source>
</evidence>
<dbReference type="PANTHER" id="PTHR43652:SF1">
    <property type="entry name" value="RESPONSE REGULATOR"/>
    <property type="match status" value="1"/>
</dbReference>
<feature type="domain" description="RCK C-terminal" evidence="8">
    <location>
        <begin position="325"/>
        <end position="412"/>
    </location>
</feature>
<dbReference type="Pfam" id="PF03600">
    <property type="entry name" value="CitMHS"/>
    <property type="match status" value="1"/>
</dbReference>
<feature type="domain" description="RCK C-terminal" evidence="8">
    <location>
        <begin position="222"/>
        <end position="309"/>
    </location>
</feature>
<comment type="subcellular location">
    <subcellularLocation>
        <location evidence="1">Membrane</location>
        <topology evidence="1">Multi-pass membrane protein</topology>
    </subcellularLocation>
</comment>
<evidence type="ECO:0000256" key="5">
    <source>
        <dbReference type="ARBA" id="ARBA00022989"/>
    </source>
</evidence>
<name>A0A139SNC1_9BACT</name>
<dbReference type="Pfam" id="PF02080">
    <property type="entry name" value="TrkA_C"/>
    <property type="match status" value="2"/>
</dbReference>
<evidence type="ECO:0000259" key="8">
    <source>
        <dbReference type="PROSITE" id="PS51202"/>
    </source>
</evidence>
<evidence type="ECO:0000256" key="1">
    <source>
        <dbReference type="ARBA" id="ARBA00004141"/>
    </source>
</evidence>
<dbReference type="InterPro" id="IPR036721">
    <property type="entry name" value="RCK_C_sf"/>
</dbReference>
<feature type="transmembrane region" description="Helical" evidence="7">
    <location>
        <begin position="57"/>
        <end position="75"/>
    </location>
</feature>
<evidence type="ECO:0000256" key="6">
    <source>
        <dbReference type="ARBA" id="ARBA00023136"/>
    </source>
</evidence>
<dbReference type="InterPro" id="IPR051679">
    <property type="entry name" value="DASS-Related_Transporters"/>
</dbReference>
<evidence type="ECO:0000313" key="9">
    <source>
        <dbReference type="EMBL" id="KXU35961.1"/>
    </source>
</evidence>
<evidence type="ECO:0000256" key="7">
    <source>
        <dbReference type="SAM" id="Phobius"/>
    </source>
</evidence>
<accession>A0A139SNC1</accession>
<organism evidence="9 10">
    <name type="scientific">Cephaloticoccus primus</name>
    <dbReference type="NCBI Taxonomy" id="1548207"/>
    <lineage>
        <taxon>Bacteria</taxon>
        <taxon>Pseudomonadati</taxon>
        <taxon>Verrucomicrobiota</taxon>
        <taxon>Opitutia</taxon>
        <taxon>Opitutales</taxon>
        <taxon>Opitutaceae</taxon>
        <taxon>Cephaloticoccus</taxon>
    </lineage>
</organism>
<dbReference type="InterPro" id="IPR031312">
    <property type="entry name" value="Na/sul_symport_CS"/>
</dbReference>
<dbReference type="SUPFAM" id="SSF116726">
    <property type="entry name" value="TrkA C-terminal domain-like"/>
    <property type="match status" value="2"/>
</dbReference>
<dbReference type="PANTHER" id="PTHR43652">
    <property type="entry name" value="BASIC AMINO ACID ANTIPORTER YFCC-RELATED"/>
    <property type="match status" value="1"/>
</dbReference>
<dbReference type="InterPro" id="IPR006037">
    <property type="entry name" value="RCK_C"/>
</dbReference>
<dbReference type="AlphaFoldDB" id="A0A139SNC1"/>
<dbReference type="PROSITE" id="PS51202">
    <property type="entry name" value="RCK_C"/>
    <property type="match status" value="2"/>
</dbReference>
<protein>
    <submittedName>
        <fullName evidence="9">Citrate transporter</fullName>
    </submittedName>
</protein>
<dbReference type="Gene3D" id="3.30.70.1450">
    <property type="entry name" value="Regulator of K+ conductance, C-terminal domain"/>
    <property type="match status" value="2"/>
</dbReference>
<dbReference type="GO" id="GO:0008324">
    <property type="term" value="F:monoatomic cation transmembrane transporter activity"/>
    <property type="evidence" value="ECO:0007669"/>
    <property type="project" value="InterPro"/>
</dbReference>
<feature type="transmembrane region" description="Helical" evidence="7">
    <location>
        <begin position="602"/>
        <end position="622"/>
    </location>
</feature>
<evidence type="ECO:0000256" key="4">
    <source>
        <dbReference type="ARBA" id="ARBA00022737"/>
    </source>
</evidence>
<evidence type="ECO:0000313" key="10">
    <source>
        <dbReference type="Proteomes" id="UP000070058"/>
    </source>
</evidence>
<feature type="transmembrane region" description="Helical" evidence="7">
    <location>
        <begin position="561"/>
        <end position="582"/>
    </location>
</feature>
<feature type="transmembrane region" description="Helical" evidence="7">
    <location>
        <begin position="175"/>
        <end position="196"/>
    </location>
</feature>
<feature type="transmembrane region" description="Helical" evidence="7">
    <location>
        <begin position="434"/>
        <end position="467"/>
    </location>
</feature>
<dbReference type="GO" id="GO:0006813">
    <property type="term" value="P:potassium ion transport"/>
    <property type="evidence" value="ECO:0007669"/>
    <property type="project" value="InterPro"/>
</dbReference>
<keyword evidence="6 7" id="KW-0472">Membrane</keyword>
<keyword evidence="2" id="KW-0813">Transport</keyword>
<dbReference type="PROSITE" id="PS01271">
    <property type="entry name" value="NA_SULFATE"/>
    <property type="match status" value="1"/>
</dbReference>
<gene>
    <name evidence="9" type="ORF">AXK11_05365</name>
</gene>
<feature type="transmembrane region" description="Helical" evidence="7">
    <location>
        <begin position="136"/>
        <end position="155"/>
    </location>
</feature>
<dbReference type="OrthoDB" id="9765532at2"/>
<keyword evidence="3 7" id="KW-0812">Transmembrane</keyword>
<keyword evidence="5 7" id="KW-1133">Transmembrane helix</keyword>
<feature type="transmembrane region" description="Helical" evidence="7">
    <location>
        <begin position="479"/>
        <end position="497"/>
    </location>
</feature>
<feature type="transmembrane region" description="Helical" evidence="7">
    <location>
        <begin position="95"/>
        <end position="124"/>
    </location>
</feature>
<feature type="transmembrane region" description="Helical" evidence="7">
    <location>
        <begin position="535"/>
        <end position="554"/>
    </location>
</feature>
<proteinExistence type="predicted"/>
<sequence>MSTDLLLVLALLLGCVGLFIWGRPRMDVVALLVIAALPLTGVLNMQEALAGFSDPNVILIAALFVVGEGLVRTGVSYRLGDWLLKRAGNSETRLLVLLMLSVAALGSVMSSTGVVAIFIPVVLGISVRLGVQPGRLMMPLAFAGLISGMLTLVATPPNLLVDSALRREGHAGLGFFSFTPLGAIILALGIGYMLLARRWLAKTGVKNAARSGPGMGTRRRMRDFVSAYELAGREHRLRLRTDSPLVGVKLRELTLRRDYQANVVAIERRGRFSDEVLPPNAGIELRAGDVLLIDLASEAAGTTGREGRADVLCAEKGLEALPLPEGYFSDQSRAIGMAEVLLPPGSRLVGKSVLGVGFRRKHGLNVIGRRRDREPVVGGSTELLEERLRVGDTLLVIGPWKAIRQLQPQIEDFVVLTLPAEVDEVAPALSREPYALLSLGLMIVLMVTGIVPNVVAALAACFVMGAFRCIDLAAAYRAIHWQSLVLIAGMIPFAMALERTGGVDLAVNGLLGIAGNAAPRVLLGGLFGLTMVTGLFISNTATAVLMAPIAVSLAERMGLSPLPFAMTVALAASTAFITPVSSPVNMLVLGPGQYRFTDFVKTGLPFALLVMLLCVVLIPLLFPL</sequence>
<dbReference type="RefSeq" id="WP_068630011.1">
    <property type="nucleotide sequence ID" value="NZ_LSZQ01000041.1"/>
</dbReference>
<evidence type="ECO:0000256" key="3">
    <source>
        <dbReference type="ARBA" id="ARBA00022692"/>
    </source>
</evidence>
<keyword evidence="4" id="KW-0677">Repeat</keyword>
<dbReference type="EMBL" id="LSZQ01000041">
    <property type="protein sequence ID" value="KXU35961.1"/>
    <property type="molecule type" value="Genomic_DNA"/>
</dbReference>
<dbReference type="Proteomes" id="UP000070058">
    <property type="component" value="Unassembled WGS sequence"/>
</dbReference>
<reference evidence="10" key="1">
    <citation type="submission" date="2016-02" db="EMBL/GenBank/DDBJ databases">
        <authorList>
            <person name="Sanders J.G."/>
            <person name="Lin J.Y."/>
            <person name="Wertz J.T."/>
            <person name="Russell J.A."/>
            <person name="Moreau C.S."/>
            <person name="Powell S."/>
        </authorList>
    </citation>
    <scope>NUCLEOTIDE SEQUENCE [LARGE SCALE GENOMIC DNA]</scope>
    <source>
        <strain evidence="10">CAG34</strain>
    </source>
</reference>
<keyword evidence="10" id="KW-1185">Reference proteome</keyword>